<gene>
    <name evidence="4" type="ORF">ACTOB_006326</name>
</gene>
<feature type="transmembrane region" description="Helical" evidence="2">
    <location>
        <begin position="160"/>
        <end position="178"/>
    </location>
</feature>
<name>A0ABY8W8W8_9ACTN</name>
<reference evidence="4 5" key="1">
    <citation type="submission" date="2023-06" db="EMBL/GenBank/DDBJ databases">
        <authorList>
            <person name="Yushchuk O."/>
            <person name="Binda E."/>
            <person name="Ruckert-Reed C."/>
            <person name="Fedorenko V."/>
            <person name="Kalinowski J."/>
            <person name="Marinelli F."/>
        </authorList>
    </citation>
    <scope>NUCLEOTIDE SEQUENCE [LARGE SCALE GENOMIC DNA]</scope>
    <source>
        <strain evidence="4 5">NRRL 3884</strain>
    </source>
</reference>
<feature type="transmembrane region" description="Helical" evidence="2">
    <location>
        <begin position="6"/>
        <end position="25"/>
    </location>
</feature>
<evidence type="ECO:0000259" key="3">
    <source>
        <dbReference type="Pfam" id="PF02517"/>
    </source>
</evidence>
<accession>A0ABY8W8W8</accession>
<feature type="transmembrane region" description="Helical" evidence="2">
    <location>
        <begin position="53"/>
        <end position="70"/>
    </location>
</feature>
<proteinExistence type="predicted"/>
<keyword evidence="4" id="KW-0482">Metalloprotease</keyword>
<protein>
    <submittedName>
        <fullName evidence="4">CPBP family intramembrane metalloprotease</fullName>
        <ecNumber evidence="4">3.4.-.-</ecNumber>
    </submittedName>
</protein>
<organism evidence="4 5">
    <name type="scientific">Actinoplanes oblitus</name>
    <dbReference type="NCBI Taxonomy" id="3040509"/>
    <lineage>
        <taxon>Bacteria</taxon>
        <taxon>Bacillati</taxon>
        <taxon>Actinomycetota</taxon>
        <taxon>Actinomycetes</taxon>
        <taxon>Micromonosporales</taxon>
        <taxon>Micromonosporaceae</taxon>
        <taxon>Actinoplanes</taxon>
    </lineage>
</organism>
<keyword evidence="2" id="KW-0472">Membrane</keyword>
<keyword evidence="5" id="KW-1185">Reference proteome</keyword>
<dbReference type="RefSeq" id="WP_284915512.1">
    <property type="nucleotide sequence ID" value="NZ_CP126980.1"/>
</dbReference>
<feature type="compositionally biased region" description="Low complexity" evidence="1">
    <location>
        <begin position="281"/>
        <end position="291"/>
    </location>
</feature>
<dbReference type="EMBL" id="CP126980">
    <property type="protein sequence ID" value="WIM94309.1"/>
    <property type="molecule type" value="Genomic_DNA"/>
</dbReference>
<keyword evidence="2" id="KW-0812">Transmembrane</keyword>
<dbReference type="GO" id="GO:0008237">
    <property type="term" value="F:metallopeptidase activity"/>
    <property type="evidence" value="ECO:0007669"/>
    <property type="project" value="UniProtKB-KW"/>
</dbReference>
<dbReference type="InterPro" id="IPR003675">
    <property type="entry name" value="Rce1/LyrA-like_dom"/>
</dbReference>
<keyword evidence="4" id="KW-0378">Hydrolase</keyword>
<sequence>MSHSDTLAGNTLIVAVFALLIAGTVRHLRIHKQLLATLATEPGARVRFHRNTILGNVILVGLVAMATGLHPELSAAALGWARPDGHGFDYLVAGAMFLLMGAVWVRSRISPQPSPAVLLLPRTPGERLLAAAMAITVGIGEEVVYRAFPLAVGVRLGHLPIVLAAAAALVLFAAAHAYQGRRGMISSGLLGFLFTDLYVLSGSLLLPIVVHVCWDLVFLLLYKPAPMPQVPAPGAALEQAGPEKAALEEAALQEAGLEEAALQEAVAPAAVPVPAAVPAPGVASGTAAAPVRQIRPPVPS</sequence>
<dbReference type="Proteomes" id="UP001240150">
    <property type="component" value="Chromosome"/>
</dbReference>
<evidence type="ECO:0000313" key="4">
    <source>
        <dbReference type="EMBL" id="WIM94309.1"/>
    </source>
</evidence>
<feature type="transmembrane region" description="Helical" evidence="2">
    <location>
        <begin position="90"/>
        <end position="107"/>
    </location>
</feature>
<evidence type="ECO:0000256" key="1">
    <source>
        <dbReference type="SAM" id="MobiDB-lite"/>
    </source>
</evidence>
<dbReference type="Pfam" id="PF02517">
    <property type="entry name" value="Rce1-like"/>
    <property type="match status" value="1"/>
</dbReference>
<dbReference type="EC" id="3.4.-.-" evidence="4"/>
<keyword evidence="2" id="KW-1133">Transmembrane helix</keyword>
<keyword evidence="4" id="KW-0645">Protease</keyword>
<feature type="transmembrane region" description="Helical" evidence="2">
    <location>
        <begin position="198"/>
        <end position="222"/>
    </location>
</feature>
<feature type="region of interest" description="Disordered" evidence="1">
    <location>
        <begin position="281"/>
        <end position="300"/>
    </location>
</feature>
<feature type="domain" description="CAAX prenyl protease 2/Lysostaphin resistance protein A-like" evidence="3">
    <location>
        <begin position="128"/>
        <end position="217"/>
    </location>
</feature>
<evidence type="ECO:0000256" key="2">
    <source>
        <dbReference type="SAM" id="Phobius"/>
    </source>
</evidence>
<evidence type="ECO:0000313" key="5">
    <source>
        <dbReference type="Proteomes" id="UP001240150"/>
    </source>
</evidence>